<evidence type="ECO:0000259" key="7">
    <source>
        <dbReference type="Pfam" id="PF00294"/>
    </source>
</evidence>
<reference evidence="8 9" key="1">
    <citation type="submission" date="2019-06" db="EMBL/GenBank/DDBJ databases">
        <title>Whole genome shotgun sequence of Glutamicibacter uratoxydans NBRC 15515.</title>
        <authorList>
            <person name="Hosoyama A."/>
            <person name="Uohara A."/>
            <person name="Ohji S."/>
            <person name="Ichikawa N."/>
        </authorList>
    </citation>
    <scope>NUCLEOTIDE SEQUENCE [LARGE SCALE GENOMIC DNA]</scope>
    <source>
        <strain evidence="8 9">NBRC 15515</strain>
    </source>
</reference>
<dbReference type="InterPro" id="IPR011611">
    <property type="entry name" value="PfkB_dom"/>
</dbReference>
<organism evidence="8 9">
    <name type="scientific">Glutamicibacter uratoxydans</name>
    <name type="common">Arthrobacter uratoxydans</name>
    <dbReference type="NCBI Taxonomy" id="43667"/>
    <lineage>
        <taxon>Bacteria</taxon>
        <taxon>Bacillati</taxon>
        <taxon>Actinomycetota</taxon>
        <taxon>Actinomycetes</taxon>
        <taxon>Micrococcales</taxon>
        <taxon>Micrococcaceae</taxon>
        <taxon>Glutamicibacter</taxon>
    </lineage>
</organism>
<dbReference type="PIRSF" id="PIRSF000535">
    <property type="entry name" value="1PFK/6PFK/LacC"/>
    <property type="match status" value="1"/>
</dbReference>
<dbReference type="InterPro" id="IPR017583">
    <property type="entry name" value="Tagatose/fructose_Pkinase"/>
</dbReference>
<name>A0A4Y4DTG4_GLUUR</name>
<evidence type="ECO:0000256" key="5">
    <source>
        <dbReference type="ARBA" id="ARBA00022840"/>
    </source>
</evidence>
<dbReference type="Gene3D" id="3.40.1190.20">
    <property type="match status" value="1"/>
</dbReference>
<feature type="domain" description="Carbohydrate kinase PfkB" evidence="7">
    <location>
        <begin position="24"/>
        <end position="282"/>
    </location>
</feature>
<dbReference type="PANTHER" id="PTHR46566:SF5">
    <property type="entry name" value="1-PHOSPHOFRUCTOKINASE"/>
    <property type="match status" value="1"/>
</dbReference>
<keyword evidence="5" id="KW-0067">ATP-binding</keyword>
<accession>A0A4Y4DTG4</accession>
<comment type="caution">
    <text evidence="8">The sequence shown here is derived from an EMBL/GenBank/DDBJ whole genome shotgun (WGS) entry which is preliminary data.</text>
</comment>
<keyword evidence="9" id="KW-1185">Reference proteome</keyword>
<dbReference type="PROSITE" id="PS00584">
    <property type="entry name" value="PFKB_KINASES_2"/>
    <property type="match status" value="1"/>
</dbReference>
<dbReference type="PANTHER" id="PTHR46566">
    <property type="entry name" value="1-PHOSPHOFRUCTOKINASE-RELATED"/>
    <property type="match status" value="1"/>
</dbReference>
<evidence type="ECO:0000313" key="9">
    <source>
        <dbReference type="Proteomes" id="UP000316612"/>
    </source>
</evidence>
<keyword evidence="3" id="KW-0547">Nucleotide-binding</keyword>
<dbReference type="Proteomes" id="UP000316612">
    <property type="component" value="Unassembled WGS sequence"/>
</dbReference>
<evidence type="ECO:0000256" key="6">
    <source>
        <dbReference type="PIRNR" id="PIRNR000535"/>
    </source>
</evidence>
<evidence type="ECO:0000256" key="1">
    <source>
        <dbReference type="ARBA" id="ARBA00010688"/>
    </source>
</evidence>
<dbReference type="InterPro" id="IPR029056">
    <property type="entry name" value="Ribokinase-like"/>
</dbReference>
<dbReference type="GO" id="GO:0005829">
    <property type="term" value="C:cytosol"/>
    <property type="evidence" value="ECO:0007669"/>
    <property type="project" value="TreeGrafter"/>
</dbReference>
<protein>
    <submittedName>
        <fullName evidence="8">Sugar kinase</fullName>
    </submittedName>
</protein>
<dbReference type="GO" id="GO:0005524">
    <property type="term" value="F:ATP binding"/>
    <property type="evidence" value="ECO:0007669"/>
    <property type="project" value="UniProtKB-KW"/>
</dbReference>
<dbReference type="Pfam" id="PF00294">
    <property type="entry name" value="PfkB"/>
    <property type="match status" value="1"/>
</dbReference>
<sequence>MILAFTPNPAIDETYTAPGAAIDASHRVTLRHRQAGGKGVNVARVLHSQQYEASALFPLGGNTGREFLEELTAAQVPSTAVPVGAATRRSMSFFDPKANTTSVFNEAGAPLTAQEWEQVRATYLQLLESAQAVGICGSWPAETRRSVMRSFIVDATKAGAYTLVDTSGDLLLEAASNGAVLKPNEHELLAATGAPTLLEGAQELLRRGSAEIYLSAGERGLYHFTQETPLIAHAHLGRKLSGNPTGAGDSAVAAILASHVDGASREETLRRAVSWSASTVLMPTAGVLSPAHQALRQEVAYRILPEGEDI</sequence>
<evidence type="ECO:0000313" key="8">
    <source>
        <dbReference type="EMBL" id="GED06885.1"/>
    </source>
</evidence>
<gene>
    <name evidence="8" type="ORF">AUR04nite_24170</name>
</gene>
<keyword evidence="2 6" id="KW-0808">Transferase</keyword>
<comment type="similarity">
    <text evidence="1">Belongs to the carbohydrate kinase PfkB family.</text>
</comment>
<evidence type="ECO:0000256" key="3">
    <source>
        <dbReference type="ARBA" id="ARBA00022741"/>
    </source>
</evidence>
<dbReference type="SUPFAM" id="SSF53613">
    <property type="entry name" value="Ribokinase-like"/>
    <property type="match status" value="1"/>
</dbReference>
<evidence type="ECO:0000256" key="4">
    <source>
        <dbReference type="ARBA" id="ARBA00022777"/>
    </source>
</evidence>
<keyword evidence="4 8" id="KW-0418">Kinase</keyword>
<dbReference type="AlphaFoldDB" id="A0A4Y4DTG4"/>
<dbReference type="InterPro" id="IPR002173">
    <property type="entry name" value="Carboh/pur_kinase_PfkB_CS"/>
</dbReference>
<dbReference type="RefSeq" id="WP_170184197.1">
    <property type="nucleotide sequence ID" value="NZ_BAAAJL010000006.1"/>
</dbReference>
<evidence type="ECO:0000256" key="2">
    <source>
        <dbReference type="ARBA" id="ARBA00022679"/>
    </source>
</evidence>
<dbReference type="GO" id="GO:0008443">
    <property type="term" value="F:phosphofructokinase activity"/>
    <property type="evidence" value="ECO:0007669"/>
    <property type="project" value="TreeGrafter"/>
</dbReference>
<dbReference type="EMBL" id="BJNY01000013">
    <property type="protein sequence ID" value="GED06885.1"/>
    <property type="molecule type" value="Genomic_DNA"/>
</dbReference>
<proteinExistence type="inferred from homology"/>